<evidence type="ECO:0000256" key="7">
    <source>
        <dbReference type="SAM" id="MobiDB-lite"/>
    </source>
</evidence>
<gene>
    <name evidence="9" type="primary">flgM</name>
    <name evidence="9" type="ORF">ACFSUF_24390</name>
</gene>
<keyword evidence="10" id="KW-1185">Reference proteome</keyword>
<organism evidence="9 10">
    <name type="scientific">Paenibacillus gansuensis</name>
    <dbReference type="NCBI Taxonomy" id="306542"/>
    <lineage>
        <taxon>Bacteria</taxon>
        <taxon>Bacillati</taxon>
        <taxon>Bacillota</taxon>
        <taxon>Bacilli</taxon>
        <taxon>Bacillales</taxon>
        <taxon>Paenibacillaceae</taxon>
        <taxon>Paenibacillus</taxon>
    </lineage>
</organism>
<evidence type="ECO:0000259" key="8">
    <source>
        <dbReference type="Pfam" id="PF04316"/>
    </source>
</evidence>
<evidence type="ECO:0000256" key="2">
    <source>
        <dbReference type="ARBA" id="ARBA00017823"/>
    </source>
</evidence>
<dbReference type="InterPro" id="IPR035890">
    <property type="entry name" value="Anti-sigma-28_factor_FlgM_sf"/>
</dbReference>
<feature type="region of interest" description="Disordered" evidence="7">
    <location>
        <begin position="1"/>
        <end position="33"/>
    </location>
</feature>
<keyword evidence="4" id="KW-1005">Bacterial flagellum biogenesis</keyword>
<dbReference type="NCBIfam" id="TIGR03824">
    <property type="entry name" value="FlgM_jcvi"/>
    <property type="match status" value="1"/>
</dbReference>
<evidence type="ECO:0000313" key="9">
    <source>
        <dbReference type="EMBL" id="MFD2615551.1"/>
    </source>
</evidence>
<dbReference type="Proteomes" id="UP001597541">
    <property type="component" value="Unassembled WGS sequence"/>
</dbReference>
<dbReference type="InterPro" id="IPR007412">
    <property type="entry name" value="FlgM"/>
</dbReference>
<sequence>MKINETQRLGAINNYRRNNEQRPEQMNKKQKKDEIQISAEAKELLTQQTQGNDAAREAKLQELKQSVSAGTYRVDAGKLAERILPFLK</sequence>
<dbReference type="SUPFAM" id="SSF101498">
    <property type="entry name" value="Anti-sigma factor FlgM"/>
    <property type="match status" value="1"/>
</dbReference>
<feature type="compositionally biased region" description="Basic and acidic residues" evidence="7">
    <location>
        <begin position="17"/>
        <end position="33"/>
    </location>
</feature>
<comment type="similarity">
    <text evidence="1">Belongs to the FlgM family.</text>
</comment>
<evidence type="ECO:0000256" key="3">
    <source>
        <dbReference type="ARBA" id="ARBA00022491"/>
    </source>
</evidence>
<keyword evidence="9" id="KW-0969">Cilium</keyword>
<evidence type="ECO:0000256" key="4">
    <source>
        <dbReference type="ARBA" id="ARBA00022795"/>
    </source>
</evidence>
<dbReference type="InterPro" id="IPR031316">
    <property type="entry name" value="FlgM_C"/>
</dbReference>
<keyword evidence="5" id="KW-0805">Transcription regulation</keyword>
<evidence type="ECO:0000256" key="6">
    <source>
        <dbReference type="ARBA" id="ARBA00023163"/>
    </source>
</evidence>
<proteinExistence type="inferred from homology"/>
<keyword evidence="9" id="KW-0966">Cell projection</keyword>
<evidence type="ECO:0000256" key="1">
    <source>
        <dbReference type="ARBA" id="ARBA00005322"/>
    </source>
</evidence>
<dbReference type="Pfam" id="PF04316">
    <property type="entry name" value="FlgM"/>
    <property type="match status" value="1"/>
</dbReference>
<evidence type="ECO:0000256" key="5">
    <source>
        <dbReference type="ARBA" id="ARBA00023015"/>
    </source>
</evidence>
<protein>
    <recommendedName>
        <fullName evidence="2">Negative regulator of flagellin synthesis</fullName>
    </recommendedName>
</protein>
<keyword evidence="3" id="KW-0678">Repressor</keyword>
<name>A0ABW5PJY0_9BACL</name>
<keyword evidence="6" id="KW-0804">Transcription</keyword>
<comment type="caution">
    <text evidence="9">The sequence shown here is derived from an EMBL/GenBank/DDBJ whole genome shotgun (WGS) entry which is preliminary data.</text>
</comment>
<reference evidence="10" key="1">
    <citation type="journal article" date="2019" name="Int. J. Syst. Evol. Microbiol.">
        <title>The Global Catalogue of Microorganisms (GCM) 10K type strain sequencing project: providing services to taxonomists for standard genome sequencing and annotation.</title>
        <authorList>
            <consortium name="The Broad Institute Genomics Platform"/>
            <consortium name="The Broad Institute Genome Sequencing Center for Infectious Disease"/>
            <person name="Wu L."/>
            <person name="Ma J."/>
        </authorList>
    </citation>
    <scope>NUCLEOTIDE SEQUENCE [LARGE SCALE GENOMIC DNA]</scope>
    <source>
        <strain evidence="10">KCTC 3950</strain>
    </source>
</reference>
<feature type="domain" description="Anti-sigma-28 factor FlgM C-terminal" evidence="8">
    <location>
        <begin position="33"/>
        <end position="84"/>
    </location>
</feature>
<dbReference type="EMBL" id="JBHUME010000019">
    <property type="protein sequence ID" value="MFD2615551.1"/>
    <property type="molecule type" value="Genomic_DNA"/>
</dbReference>
<keyword evidence="9" id="KW-0282">Flagellum</keyword>
<accession>A0ABW5PJY0</accession>
<evidence type="ECO:0000313" key="10">
    <source>
        <dbReference type="Proteomes" id="UP001597541"/>
    </source>
</evidence>
<dbReference type="RefSeq" id="WP_377607527.1">
    <property type="nucleotide sequence ID" value="NZ_JBHUME010000019.1"/>
</dbReference>